<feature type="region of interest" description="Disordered" evidence="1">
    <location>
        <begin position="69"/>
        <end position="100"/>
    </location>
</feature>
<dbReference type="InParanoid" id="A0A2V0PD03"/>
<sequence>MDSTGRQHRHPGGRPRSWIGGGGLEPGYVATLKLPELRQLFQAVFGVATTSNNTAWLRSKLSERADTTRGCCRRPSASTASDSCTDGAGAAGPQPGALLG</sequence>
<keyword evidence="3" id="KW-1185">Reference proteome</keyword>
<feature type="compositionally biased region" description="Low complexity" evidence="1">
    <location>
        <begin position="87"/>
        <end position="100"/>
    </location>
</feature>
<gene>
    <name evidence="2" type="ORF">Rsub_10890</name>
</gene>
<name>A0A2V0PD03_9CHLO</name>
<proteinExistence type="predicted"/>
<feature type="region of interest" description="Disordered" evidence="1">
    <location>
        <begin position="1"/>
        <end position="22"/>
    </location>
</feature>
<protein>
    <submittedName>
        <fullName evidence="2">Uncharacterized protein</fullName>
    </submittedName>
</protein>
<dbReference type="AlphaFoldDB" id="A0A2V0PD03"/>
<feature type="compositionally biased region" description="Basic residues" evidence="1">
    <location>
        <begin position="1"/>
        <end position="13"/>
    </location>
</feature>
<organism evidence="2 3">
    <name type="scientific">Raphidocelis subcapitata</name>
    <dbReference type="NCBI Taxonomy" id="307507"/>
    <lineage>
        <taxon>Eukaryota</taxon>
        <taxon>Viridiplantae</taxon>
        <taxon>Chlorophyta</taxon>
        <taxon>core chlorophytes</taxon>
        <taxon>Chlorophyceae</taxon>
        <taxon>CS clade</taxon>
        <taxon>Sphaeropleales</taxon>
        <taxon>Selenastraceae</taxon>
        <taxon>Raphidocelis</taxon>
    </lineage>
</organism>
<reference evidence="2 3" key="1">
    <citation type="journal article" date="2018" name="Sci. Rep.">
        <title>Raphidocelis subcapitata (=Pseudokirchneriella subcapitata) provides an insight into genome evolution and environmental adaptations in the Sphaeropleales.</title>
        <authorList>
            <person name="Suzuki S."/>
            <person name="Yamaguchi H."/>
            <person name="Nakajima N."/>
            <person name="Kawachi M."/>
        </authorList>
    </citation>
    <scope>NUCLEOTIDE SEQUENCE [LARGE SCALE GENOMIC DNA]</scope>
    <source>
        <strain evidence="2 3">NIES-35</strain>
    </source>
</reference>
<dbReference type="EMBL" id="BDRX01000106">
    <property type="protein sequence ID" value="GBF97726.1"/>
    <property type="molecule type" value="Genomic_DNA"/>
</dbReference>
<evidence type="ECO:0000313" key="2">
    <source>
        <dbReference type="EMBL" id="GBF97726.1"/>
    </source>
</evidence>
<dbReference type="Proteomes" id="UP000247498">
    <property type="component" value="Unassembled WGS sequence"/>
</dbReference>
<comment type="caution">
    <text evidence="2">The sequence shown here is derived from an EMBL/GenBank/DDBJ whole genome shotgun (WGS) entry which is preliminary data.</text>
</comment>
<evidence type="ECO:0000313" key="3">
    <source>
        <dbReference type="Proteomes" id="UP000247498"/>
    </source>
</evidence>
<evidence type="ECO:0000256" key="1">
    <source>
        <dbReference type="SAM" id="MobiDB-lite"/>
    </source>
</evidence>
<accession>A0A2V0PD03</accession>